<dbReference type="GO" id="GO:0000712">
    <property type="term" value="P:resolution of meiotic recombination intermediates"/>
    <property type="evidence" value="ECO:0007669"/>
    <property type="project" value="InterPro"/>
</dbReference>
<dbReference type="InterPro" id="IPR039991">
    <property type="entry name" value="SHOC1"/>
</dbReference>
<evidence type="ECO:0000313" key="3">
    <source>
        <dbReference type="Proteomes" id="UP001374579"/>
    </source>
</evidence>
<feature type="region of interest" description="Disordered" evidence="1">
    <location>
        <begin position="1602"/>
        <end position="1663"/>
    </location>
</feature>
<dbReference type="Proteomes" id="UP001374579">
    <property type="component" value="Unassembled WGS sequence"/>
</dbReference>
<feature type="region of interest" description="Disordered" evidence="1">
    <location>
        <begin position="1884"/>
        <end position="2038"/>
    </location>
</feature>
<feature type="region of interest" description="Disordered" evidence="1">
    <location>
        <begin position="1392"/>
        <end position="1437"/>
    </location>
</feature>
<feature type="compositionally biased region" description="Low complexity" evidence="1">
    <location>
        <begin position="709"/>
        <end position="719"/>
    </location>
</feature>
<dbReference type="GO" id="GO:0016887">
    <property type="term" value="F:ATP hydrolysis activity"/>
    <property type="evidence" value="ECO:0007669"/>
    <property type="project" value="InterPro"/>
</dbReference>
<evidence type="ECO:0000256" key="1">
    <source>
        <dbReference type="SAM" id="MobiDB-lite"/>
    </source>
</evidence>
<feature type="region of interest" description="Disordered" evidence="1">
    <location>
        <begin position="1488"/>
        <end position="1516"/>
    </location>
</feature>
<dbReference type="PANTHER" id="PTHR35668:SF1">
    <property type="entry name" value="PROTEIN SHORTAGE IN CHIASMATA 1 ORTHOLOG"/>
    <property type="match status" value="1"/>
</dbReference>
<dbReference type="GO" id="GO:0003697">
    <property type="term" value="F:single-stranded DNA binding"/>
    <property type="evidence" value="ECO:0007669"/>
    <property type="project" value="TreeGrafter"/>
</dbReference>
<feature type="compositionally biased region" description="Polar residues" evidence="1">
    <location>
        <begin position="2102"/>
        <end position="2120"/>
    </location>
</feature>
<protein>
    <submittedName>
        <fullName evidence="2">Uncharacterized protein</fullName>
    </submittedName>
</protein>
<keyword evidence="3" id="KW-1185">Reference proteome</keyword>
<organism evidence="2 3">
    <name type="scientific">Littorina saxatilis</name>
    <dbReference type="NCBI Taxonomy" id="31220"/>
    <lineage>
        <taxon>Eukaryota</taxon>
        <taxon>Metazoa</taxon>
        <taxon>Spiralia</taxon>
        <taxon>Lophotrochozoa</taxon>
        <taxon>Mollusca</taxon>
        <taxon>Gastropoda</taxon>
        <taxon>Caenogastropoda</taxon>
        <taxon>Littorinimorpha</taxon>
        <taxon>Littorinoidea</taxon>
        <taxon>Littorinidae</taxon>
        <taxon>Littorina</taxon>
    </lineage>
</organism>
<reference evidence="2 3" key="1">
    <citation type="submission" date="2024-02" db="EMBL/GenBank/DDBJ databases">
        <title>Chromosome-scale genome assembly of the rough periwinkle Littorina saxatilis.</title>
        <authorList>
            <person name="De Jode A."/>
            <person name="Faria R."/>
            <person name="Formenti G."/>
            <person name="Sims Y."/>
            <person name="Smith T.P."/>
            <person name="Tracey A."/>
            <person name="Wood J.M.D."/>
            <person name="Zagrodzka Z.B."/>
            <person name="Johannesson K."/>
            <person name="Butlin R.K."/>
            <person name="Leder E.H."/>
        </authorList>
    </citation>
    <scope>NUCLEOTIDE SEQUENCE [LARGE SCALE GENOMIC DNA]</scope>
    <source>
        <strain evidence="2">Snail1</strain>
        <tissue evidence="2">Muscle</tissue>
    </source>
</reference>
<feature type="compositionally biased region" description="Polar residues" evidence="1">
    <location>
        <begin position="1971"/>
        <end position="1980"/>
    </location>
</feature>
<feature type="compositionally biased region" description="Basic and acidic residues" evidence="1">
    <location>
        <begin position="2085"/>
        <end position="2101"/>
    </location>
</feature>
<feature type="region of interest" description="Disordered" evidence="1">
    <location>
        <begin position="511"/>
        <end position="544"/>
    </location>
</feature>
<gene>
    <name evidence="2" type="ORF">V1264_023516</name>
</gene>
<feature type="compositionally biased region" description="Polar residues" evidence="1">
    <location>
        <begin position="1602"/>
        <end position="1645"/>
    </location>
</feature>
<dbReference type="GO" id="GO:0000794">
    <property type="term" value="C:condensed nuclear chromosome"/>
    <property type="evidence" value="ECO:0007669"/>
    <property type="project" value="InterPro"/>
</dbReference>
<feature type="region of interest" description="Disordered" evidence="1">
    <location>
        <begin position="143"/>
        <end position="167"/>
    </location>
</feature>
<feature type="compositionally biased region" description="Polar residues" evidence="1">
    <location>
        <begin position="1396"/>
        <end position="1424"/>
    </location>
</feature>
<feature type="compositionally biased region" description="Basic and acidic residues" evidence="1">
    <location>
        <begin position="2021"/>
        <end position="2031"/>
    </location>
</feature>
<feature type="region of interest" description="Disordered" evidence="1">
    <location>
        <begin position="2056"/>
        <end position="2075"/>
    </location>
</feature>
<feature type="compositionally biased region" description="Basic residues" evidence="1">
    <location>
        <begin position="2064"/>
        <end position="2074"/>
    </location>
</feature>
<feature type="region of interest" description="Disordered" evidence="1">
    <location>
        <begin position="2085"/>
        <end position="2197"/>
    </location>
</feature>
<accession>A0AAN9G9G7</accession>
<sequence>MPRFLGKDYFQEDLTTRRELGARANFIVPRRFEDDDEQHTRHLIQDADGNLLQAFQNKLREFDVAENADSFPFEEACPETGRNVEPLEWATKWKEFEGNYVEIVPSSNPESHSSFCDSQPDSLQDFLQSGCAPEEFCKEPLGEVPKEEDPGYLEEPVTPPVHHESSPTLAVDGLLKTVSSHPNIVPISNSNHEGSVSERTVFGENDRRLQTTVNGEKTDLPDLPRLYREDFGKNHFEQPKAEELMCPMSCGDSPTCSPRLSQTEMVSKARSLCSEECTASPLPSSSEKCHADSGMTDVKDLVGEQEGVKDCLDELILSPVVKAKPANFVDLNATQDKEGNASVPKVLESPLYIHTASSSPLQFANSCRKSATSLEPWSPHLLCADSPLLNGQEADKLESAARQLEAAFGGIQSLKFREPEVGTQNKEPESLPEAITNALHLAKSVHSGGNLGRLELDLTWDVTSVTPNLPPLTCPEDLTVARAASEPRPVEWTASLDVETIEAIVERELAKKSSKDAEIETNTNNTRSLQTKSTQNDADGEDSFDCKMESGKKVKEGSCAREEVVCASQSSSARPLVPLVSVASNEFIEKNAVKSASSAPLGYLARDKRYAETDSSVHFNQEKLVRPVVTDNVSKQSYQLVNSAAQIPLRTSKHSYPQEKEILQNPTEEGQSPHHLSIELAKLCQRSQEKKHNTLLDTPVFLSTTIRNSSSSCPQSLQPPAEPVSTCDKLPPRDDNGDSSTNRDVGQPIKPRDRVVKHTAGHSLPGTEAEEPTPQGFRLQLDDEDIVLGSDFSSDQDKSPDMVDKPCSETAHGGAGNHSFDPVDHFLMLRDARTATSTLSSDVIKGHTVVKPVPRTQGRTNRHPGVITPMSVLPRSVGDNEQRFVSVSLSGHFLKALQEITSQADPHLQQLKTEGVVTPDSSFLSLRPDYIRYLLKDRAKKLEHVQQDECEDETYKHIVGIHVLRSAAHLLEHCCLESAIVHLSSMQDKYPAITGTVEGLRKALFQLQFTALQSGQLHPKVAAICREIQQHKHACPALRMLVVLRRDQVTLAKVLQAAISIDGTPTKTATAADGSWPEECDCLITWEQTIVNSLAPCCTLVMEFEADKDSSLSKTCQSEDISYVGLSTTETHCRQGQDKVSNTQPAYKVTPSDENCVTVVGSKELIQHQQLLQLLETRHNVMVMRRDYASIGLTHYPDVLVNVHRGAVLLHAEELREEGGLERLTEKLTALGLPLSTVWIIVHSLGDANRSLFERNTLKKLVQLQALIANLSAAAKGFTATYKILLCRTPGEVASNLAHLATSSDSSGGAGTGPMLGNLHLPSEITKEEKFLLGIPCLNSFSCHLILSRARLGEALSMSREQLHSLLPELTDSVFENLHRVVSMDRGLQLRPQQPYVHQSQSSHEWTTTEQPQSQHYSNSSQRAAQPYTDRAASSLRSADLGSPLLVGYGDRSEMTNDFDRQEARRTGLFPGEHSDFVSPEVSQQHYVVSSSSSGHHISDQPTPFLLPNAQQSDAERSKASVAGYYKRSETQQTVDDTAQSSVWQKTRMQDFEARSFYNTGNPSGHGTLRDGSEGRTLQNCSFVQGFPDEVDRWSQKQNYYRGQSSKQNYDANPKASSTDGSFQNEDSRFVSSSNWHQQSHQGTRLNRPLTDARNGDTGRALSHISDTLNHGMIEGRSEHLISQNDFPGSVQGLPSHSPQHSQHSSLFHSPQHDFNIPDEFRGVSKSCDGDPFWYEHPQYSKKGFGVVPSRGSSLNPDQRFEEYSAISETTRQQAKAKSLLPKKDWREDFNFSEHHDNNNKNSNILSDFLPSIPTRHETAGMPARRAGGDVYRSAEFGKDPTFASSQFVQPLPTSPISSYWRANQAGYERDRASDYRLSDVSNFSVESRDSHQRAAENSYSRCPAASEYRHDPAVADSRRGSASDRFADETSYHRMPSVPKSQSYGNSDNVNDTLLLSRSPSEVTRYQRPSGESSVYNRQSDGKELGPTERTQMSTDNFSTGSRPSFSSWYSNAEQIPPQVDRREDCEESRYSGSSFNDDLAATTRRLLAGRSRSPGFLYSSHRSQHHRPRTPTHRISIGLAQPLRREQQSQESQKAEGDNRLSQASSGRSLGPMTSSASPPLDIEGDTSPMAQSEGISAAAKLKKWSTQNQHRDAYSNKHREDMCPSTEKKRAVEDKKLTYRPVPGTGGQTKLTFQ</sequence>
<feature type="compositionally biased region" description="Basic and acidic residues" evidence="1">
    <location>
        <begin position="795"/>
        <end position="807"/>
    </location>
</feature>
<dbReference type="EMBL" id="JBAMIC010000011">
    <property type="protein sequence ID" value="KAK7100593.1"/>
    <property type="molecule type" value="Genomic_DNA"/>
</dbReference>
<feature type="compositionally biased region" description="Polar residues" evidence="1">
    <location>
        <begin position="1940"/>
        <end position="1965"/>
    </location>
</feature>
<name>A0AAN9G9G7_9CAEN</name>
<comment type="caution">
    <text evidence="2">The sequence shown here is derived from an EMBL/GenBank/DDBJ whole genome shotgun (WGS) entry which is preliminary data.</text>
</comment>
<evidence type="ECO:0000313" key="2">
    <source>
        <dbReference type="EMBL" id="KAK7100593.1"/>
    </source>
</evidence>
<feature type="compositionally biased region" description="Polar residues" evidence="1">
    <location>
        <begin position="520"/>
        <end position="537"/>
    </location>
</feature>
<feature type="compositionally biased region" description="Basic and acidic residues" evidence="1">
    <location>
        <begin position="1908"/>
        <end position="1933"/>
    </location>
</feature>
<feature type="region of interest" description="Disordered" evidence="1">
    <location>
        <begin position="790"/>
        <end position="818"/>
    </location>
</feature>
<feature type="region of interest" description="Disordered" evidence="1">
    <location>
        <begin position="707"/>
        <end position="756"/>
    </location>
</feature>
<feature type="compositionally biased region" description="Basic and acidic residues" evidence="1">
    <location>
        <begin position="2152"/>
        <end position="2180"/>
    </location>
</feature>
<dbReference type="Pfam" id="PF17825">
    <property type="entry name" value="DUF5587"/>
    <property type="match status" value="1"/>
</dbReference>
<proteinExistence type="predicted"/>
<feature type="compositionally biased region" description="Polar residues" evidence="1">
    <location>
        <begin position="1990"/>
        <end position="2015"/>
    </location>
</feature>
<dbReference type="PANTHER" id="PTHR35668">
    <property type="entry name" value="PROTEIN SHORTAGE IN CHIASMATA 1 ORTHOLOG"/>
    <property type="match status" value="1"/>
</dbReference>